<protein>
    <submittedName>
        <fullName evidence="1">Uncharacterized protein</fullName>
    </submittedName>
</protein>
<sequence>MSLAVALPAVRQESNNPVAAMVATNVKNAKCIQQSVLPAA</sequence>
<accession>G9XKE6</accession>
<proteinExistence type="predicted"/>
<evidence type="ECO:0000313" key="1">
    <source>
        <dbReference type="EMBL" id="EHL08032.1"/>
    </source>
</evidence>
<gene>
    <name evidence="1" type="ORF">HMPREF0322_01429</name>
</gene>
<dbReference type="EMBL" id="AFZX01000032">
    <property type="protein sequence ID" value="EHL08032.1"/>
    <property type="molecule type" value="Genomic_DNA"/>
</dbReference>
<reference evidence="1 2" key="1">
    <citation type="submission" date="2011-08" db="EMBL/GenBank/DDBJ databases">
        <authorList>
            <person name="Weinstock G."/>
            <person name="Sodergren E."/>
            <person name="Clifton S."/>
            <person name="Fulton L."/>
            <person name="Fulton B."/>
            <person name="Courtney L."/>
            <person name="Fronick C."/>
            <person name="Harrison M."/>
            <person name="Strong C."/>
            <person name="Farmer C."/>
            <person name="Delahaunty K."/>
            <person name="Markovic C."/>
            <person name="Hall O."/>
            <person name="Minx P."/>
            <person name="Tomlinson C."/>
            <person name="Mitreva M."/>
            <person name="Hou S."/>
            <person name="Chen J."/>
            <person name="Wollam A."/>
            <person name="Pepin K.H."/>
            <person name="Johnson M."/>
            <person name="Bhonagiri V."/>
            <person name="Zhang X."/>
            <person name="Suruliraj S."/>
            <person name="Warren W."/>
            <person name="Chinwalla A."/>
            <person name="Mardis E.R."/>
            <person name="Wilson R.K."/>
        </authorList>
    </citation>
    <scope>NUCLEOTIDE SEQUENCE [LARGE SCALE GENOMIC DNA]</scope>
    <source>
        <strain evidence="1 2">DP7</strain>
    </source>
</reference>
<dbReference type="PATRIC" id="fig|537010.4.peg.1325"/>
<name>G9XKE6_DESHA</name>
<organism evidence="1 2">
    <name type="scientific">Desulfitobacterium hafniense DP7</name>
    <dbReference type="NCBI Taxonomy" id="537010"/>
    <lineage>
        <taxon>Bacteria</taxon>
        <taxon>Bacillati</taxon>
        <taxon>Bacillota</taxon>
        <taxon>Clostridia</taxon>
        <taxon>Eubacteriales</taxon>
        <taxon>Desulfitobacteriaceae</taxon>
        <taxon>Desulfitobacterium</taxon>
    </lineage>
</organism>
<dbReference type="HOGENOM" id="CLU_3288461_0_0_9"/>
<dbReference type="AlphaFoldDB" id="G9XKE6"/>
<comment type="caution">
    <text evidence="1">The sequence shown here is derived from an EMBL/GenBank/DDBJ whole genome shotgun (WGS) entry which is preliminary data.</text>
</comment>
<evidence type="ECO:0000313" key="2">
    <source>
        <dbReference type="Proteomes" id="UP000004416"/>
    </source>
</evidence>
<dbReference type="Proteomes" id="UP000004416">
    <property type="component" value="Unassembled WGS sequence"/>
</dbReference>